<protein>
    <recommendedName>
        <fullName evidence="1">RNase H type-1 domain-containing protein</fullName>
    </recommendedName>
</protein>
<sequence length="293" mass="32616">MLTPLHLVIGQVAKHTLLQMTAEGTGKGKVISSQRMEELSGTIPLALLPRECITKKLNFTKKFKITLGNKADWSDSALELLLRDSSIRWYTDGSKTSEGIGAGVAGPRAKLSIPMGRFPSIFQAEVFAISRCVELNLHRGYRNERIAILSDSQAAFGAISSYEVKSLLVQECIDRLNSLAECNQVHLIWVPGYKGIAGNELADELARAAASINMVGPEPFIAVGRHTIKEQFRKDAAMGREIHWQQLPGLRHAKLLMKGYNLKRFKLIINLPRDKVRLLVVKYKIKNEKSSAR</sequence>
<dbReference type="AlphaFoldDB" id="A0A0K8UJZ2"/>
<name>A0A0K8UJZ2_BACLA</name>
<dbReference type="PROSITE" id="PS50879">
    <property type="entry name" value="RNASE_H_1"/>
    <property type="match status" value="1"/>
</dbReference>
<dbReference type="Pfam" id="PF00075">
    <property type="entry name" value="RNase_H"/>
    <property type="match status" value="1"/>
</dbReference>
<feature type="domain" description="RNase H type-1" evidence="1">
    <location>
        <begin position="83"/>
        <end position="211"/>
    </location>
</feature>
<dbReference type="Gene3D" id="3.30.420.10">
    <property type="entry name" value="Ribonuclease H-like superfamily/Ribonuclease H"/>
    <property type="match status" value="1"/>
</dbReference>
<evidence type="ECO:0000259" key="1">
    <source>
        <dbReference type="PROSITE" id="PS50879"/>
    </source>
</evidence>
<dbReference type="InterPro" id="IPR002156">
    <property type="entry name" value="RNaseH_domain"/>
</dbReference>
<gene>
    <name evidence="2" type="ORF">c1_g6_i2</name>
</gene>
<dbReference type="SUPFAM" id="SSF53098">
    <property type="entry name" value="Ribonuclease H-like"/>
    <property type="match status" value="1"/>
</dbReference>
<dbReference type="GO" id="GO:0003676">
    <property type="term" value="F:nucleic acid binding"/>
    <property type="evidence" value="ECO:0007669"/>
    <property type="project" value="InterPro"/>
</dbReference>
<dbReference type="CDD" id="cd09276">
    <property type="entry name" value="Rnase_HI_RT_non_LTR"/>
    <property type="match status" value="1"/>
</dbReference>
<dbReference type="OrthoDB" id="8068988at2759"/>
<evidence type="ECO:0000313" key="2">
    <source>
        <dbReference type="EMBL" id="JAI27009.1"/>
    </source>
</evidence>
<dbReference type="GO" id="GO:0004523">
    <property type="term" value="F:RNA-DNA hybrid ribonuclease activity"/>
    <property type="evidence" value="ECO:0007669"/>
    <property type="project" value="InterPro"/>
</dbReference>
<dbReference type="InterPro" id="IPR012337">
    <property type="entry name" value="RNaseH-like_sf"/>
</dbReference>
<accession>A0A0K8UJZ2</accession>
<dbReference type="InterPro" id="IPR036397">
    <property type="entry name" value="RNaseH_sf"/>
</dbReference>
<organism evidence="2">
    <name type="scientific">Bactrocera latifrons</name>
    <name type="common">Malaysian fruit fly</name>
    <name type="synonym">Chaetodacus latifrons</name>
    <dbReference type="NCBI Taxonomy" id="174628"/>
    <lineage>
        <taxon>Eukaryota</taxon>
        <taxon>Metazoa</taxon>
        <taxon>Ecdysozoa</taxon>
        <taxon>Arthropoda</taxon>
        <taxon>Hexapoda</taxon>
        <taxon>Insecta</taxon>
        <taxon>Pterygota</taxon>
        <taxon>Neoptera</taxon>
        <taxon>Endopterygota</taxon>
        <taxon>Diptera</taxon>
        <taxon>Brachycera</taxon>
        <taxon>Muscomorpha</taxon>
        <taxon>Tephritoidea</taxon>
        <taxon>Tephritidae</taxon>
        <taxon>Bactrocera</taxon>
        <taxon>Bactrocera</taxon>
    </lineage>
</organism>
<dbReference type="EMBL" id="GDHF01025305">
    <property type="protein sequence ID" value="JAI27009.1"/>
    <property type="molecule type" value="Transcribed_RNA"/>
</dbReference>
<reference evidence="2" key="1">
    <citation type="submission" date="2015-06" db="EMBL/GenBank/DDBJ databases">
        <authorList>
            <person name="Hoefler B.C."/>
            <person name="Straight P.D."/>
        </authorList>
    </citation>
    <scope>NUCLEOTIDE SEQUENCE</scope>
</reference>
<proteinExistence type="predicted"/>